<evidence type="ECO:0000256" key="13">
    <source>
        <dbReference type="ARBA" id="ARBA00022840"/>
    </source>
</evidence>
<evidence type="ECO:0000256" key="1">
    <source>
        <dbReference type="ARBA" id="ARBA00001946"/>
    </source>
</evidence>
<keyword evidence="12" id="KW-0347">Helicase</keyword>
<dbReference type="GO" id="GO:0004519">
    <property type="term" value="F:endonuclease activity"/>
    <property type="evidence" value="ECO:0007669"/>
    <property type="project" value="UniProtKB-KW"/>
</dbReference>
<sequence>MSIVARRFQLTLNQPDEYAFVKDVLLAKSNFKYLISCRETAPTTGHVHIHIYVCFSKTVRLSAEQVRGAHIESCKGSNKANIAYIKKHNDIIDELGERPIEGQPIKTVKDLLDIKDPEEVPAHYLRSWKEVKTMFCSMKVDDVYKPDVEITYIYGKSGVGKSRKVFELIKASGEEVFDVIHYDNGFFTGIPAYGCSAVGWYDDFRDSDMKPSVFIRFIDYYVSPLNIKGGHVMNTYKKIYITSVQDPKKIYAGLKSDEPRKQWMRRMKIIHLKSLDDEDSETEESPENLASEWH</sequence>
<keyword evidence="14" id="KW-0190">Covalent protein-DNA linkage</keyword>
<evidence type="ECO:0000256" key="2">
    <source>
        <dbReference type="ARBA" id="ARBA00004147"/>
    </source>
</evidence>
<keyword evidence="18" id="KW-1185">Reference proteome</keyword>
<evidence type="ECO:0000256" key="10">
    <source>
        <dbReference type="ARBA" id="ARBA00022759"/>
    </source>
</evidence>
<organism evidence="17 18">
    <name type="scientific">Entamoeba-associated CRESS DNA virus 1</name>
    <dbReference type="NCBI Taxonomy" id="2766561"/>
    <lineage>
        <taxon>Viruses</taxon>
        <taxon>Monodnaviria</taxon>
        <taxon>Shotokuvirae</taxon>
        <taxon>Cressdnaviricota</taxon>
        <taxon>Arfiviricetes</taxon>
        <taxon>Rivendellvirales</taxon>
        <taxon>Naryaviridae</taxon>
        <taxon>Nimphelosvirus</taxon>
        <taxon>Nimphelosvirus arnor</taxon>
    </lineage>
</organism>
<evidence type="ECO:0000313" key="17">
    <source>
        <dbReference type="EMBL" id="QNJ47518.1"/>
    </source>
</evidence>
<evidence type="ECO:0000256" key="7">
    <source>
        <dbReference type="ARBA" id="ARBA00022722"/>
    </source>
</evidence>
<comment type="subcellular location">
    <subcellularLocation>
        <location evidence="2">Host nucleus</location>
    </subcellularLocation>
</comment>
<dbReference type="RefSeq" id="YP_010800603.1">
    <property type="nucleotide sequence ID" value="NC_076886.1"/>
</dbReference>
<evidence type="ECO:0000256" key="5">
    <source>
        <dbReference type="ARBA" id="ARBA00022695"/>
    </source>
</evidence>
<dbReference type="GO" id="GO:0004386">
    <property type="term" value="F:helicase activity"/>
    <property type="evidence" value="ECO:0007669"/>
    <property type="project" value="UniProtKB-KW"/>
</dbReference>
<keyword evidence="4" id="KW-0808">Transferase</keyword>
<dbReference type="EMBL" id="MT293410">
    <property type="protein sequence ID" value="QNJ47518.1"/>
    <property type="molecule type" value="Genomic_DNA"/>
</dbReference>
<dbReference type="InterPro" id="IPR049912">
    <property type="entry name" value="CRESS_DNA_REP"/>
</dbReference>
<evidence type="ECO:0000256" key="6">
    <source>
        <dbReference type="ARBA" id="ARBA00022705"/>
    </source>
</evidence>
<evidence type="ECO:0000313" key="18">
    <source>
        <dbReference type="Proteomes" id="UP000831438"/>
    </source>
</evidence>
<dbReference type="Proteomes" id="UP000831438">
    <property type="component" value="Segment"/>
</dbReference>
<keyword evidence="13" id="KW-0067">ATP-binding</keyword>
<evidence type="ECO:0000256" key="15">
    <source>
        <dbReference type="ARBA" id="ARBA00023125"/>
    </source>
</evidence>
<comment type="cofactor">
    <cofactor evidence="1">
        <name>Mg(2+)</name>
        <dbReference type="ChEBI" id="CHEBI:18420"/>
    </cofactor>
</comment>
<evidence type="ECO:0000256" key="12">
    <source>
        <dbReference type="ARBA" id="ARBA00022806"/>
    </source>
</evidence>
<dbReference type="GO" id="GO:0016779">
    <property type="term" value="F:nucleotidyltransferase activity"/>
    <property type="evidence" value="ECO:0007669"/>
    <property type="project" value="UniProtKB-KW"/>
</dbReference>
<name>A0AAE7JE41_9VIRU</name>
<evidence type="ECO:0000256" key="8">
    <source>
        <dbReference type="ARBA" id="ARBA00022723"/>
    </source>
</evidence>
<keyword evidence="11" id="KW-0378">Hydrolase</keyword>
<accession>A0AAE7JE41</accession>
<evidence type="ECO:0000256" key="11">
    <source>
        <dbReference type="ARBA" id="ARBA00022801"/>
    </source>
</evidence>
<dbReference type="GeneID" id="80539226"/>
<evidence type="ECO:0000256" key="9">
    <source>
        <dbReference type="ARBA" id="ARBA00022741"/>
    </source>
</evidence>
<dbReference type="Gene3D" id="3.40.1310.20">
    <property type="match status" value="1"/>
</dbReference>
<evidence type="ECO:0000256" key="14">
    <source>
        <dbReference type="ARBA" id="ARBA00023124"/>
    </source>
</evidence>
<dbReference type="Pfam" id="PF02407">
    <property type="entry name" value="Viral_Rep"/>
    <property type="match status" value="1"/>
</dbReference>
<keyword evidence="10" id="KW-0255">Endonuclease</keyword>
<reference evidence="17" key="1">
    <citation type="journal article" date="2020" name="Nat. Commun.">
        <title>Entamoeba and Giardia parasites implicated as hosts of CRESS viruses.</title>
        <authorList>
            <person name="Kinsella C.M."/>
            <person name="Bart A."/>
            <person name="Deijs M."/>
            <person name="Broekhuizen P."/>
            <person name="Kaczorowska J."/>
            <person name="Jebbink M.F."/>
            <person name="van Gool T."/>
            <person name="Cotten M."/>
            <person name="van der Hoek L."/>
        </authorList>
    </citation>
    <scope>NUCLEOTIDE SEQUENCE</scope>
    <source>
        <strain evidence="17">84-AMS-01</strain>
    </source>
</reference>
<dbReference type="GO" id="GO:0005524">
    <property type="term" value="F:ATP binding"/>
    <property type="evidence" value="ECO:0007669"/>
    <property type="project" value="UniProtKB-KW"/>
</dbReference>
<dbReference type="PROSITE" id="PS52020">
    <property type="entry name" value="CRESS_DNA_REP"/>
    <property type="match status" value="1"/>
</dbReference>
<keyword evidence="8" id="KW-0479">Metal-binding</keyword>
<proteinExistence type="predicted"/>
<keyword evidence="6" id="KW-0235">DNA replication</keyword>
<evidence type="ECO:0000256" key="3">
    <source>
        <dbReference type="ARBA" id="ARBA00022562"/>
    </source>
</evidence>
<dbReference type="GO" id="GO:0006260">
    <property type="term" value="P:DNA replication"/>
    <property type="evidence" value="ECO:0007669"/>
    <property type="project" value="UniProtKB-KW"/>
</dbReference>
<keyword evidence="5" id="KW-0548">Nucleotidyltransferase</keyword>
<keyword evidence="3" id="KW-1048">Host nucleus</keyword>
<evidence type="ECO:0000256" key="4">
    <source>
        <dbReference type="ARBA" id="ARBA00022679"/>
    </source>
</evidence>
<protein>
    <submittedName>
        <fullName evidence="17">Replication-associated protein</fullName>
    </submittedName>
</protein>
<dbReference type="GO" id="GO:0042025">
    <property type="term" value="C:host cell nucleus"/>
    <property type="evidence" value="ECO:0007669"/>
    <property type="project" value="UniProtKB-SubCell"/>
</dbReference>
<dbReference type="GO" id="GO:0003677">
    <property type="term" value="F:DNA binding"/>
    <property type="evidence" value="ECO:0007669"/>
    <property type="project" value="UniProtKB-KW"/>
</dbReference>
<keyword evidence="7" id="KW-0540">Nuclease</keyword>
<dbReference type="KEGG" id="vg:80539226"/>
<keyword evidence="9" id="KW-0547">Nucleotide-binding</keyword>
<feature type="domain" description="CRESS-DNA virus Rep endonuclease" evidence="16">
    <location>
        <begin position="2"/>
        <end position="98"/>
    </location>
</feature>
<keyword evidence="15" id="KW-0238">DNA-binding</keyword>
<evidence type="ECO:0000259" key="16">
    <source>
        <dbReference type="PROSITE" id="PS52020"/>
    </source>
</evidence>
<dbReference type="GO" id="GO:0016787">
    <property type="term" value="F:hydrolase activity"/>
    <property type="evidence" value="ECO:0007669"/>
    <property type="project" value="UniProtKB-KW"/>
</dbReference>
<dbReference type="GO" id="GO:0046872">
    <property type="term" value="F:metal ion binding"/>
    <property type="evidence" value="ECO:0007669"/>
    <property type="project" value="UniProtKB-KW"/>
</dbReference>